<dbReference type="RefSeq" id="WP_014287971.1">
    <property type="nucleotide sequence ID" value="NC_016645.1"/>
</dbReference>
<dbReference type="EMBL" id="CP003098">
    <property type="protein sequence ID" value="AET32143.1"/>
    <property type="molecule type" value="Genomic_DNA"/>
</dbReference>
<accession>G7VI51</accession>
<name>G7VI51_9CREN</name>
<evidence type="ECO:0000313" key="2">
    <source>
        <dbReference type="Proteomes" id="UP000005867"/>
    </source>
</evidence>
<dbReference type="BioCyc" id="PSP1104324:GJSN-681-MONOMER"/>
<dbReference type="Proteomes" id="UP000005867">
    <property type="component" value="Chromosome"/>
</dbReference>
<dbReference type="eggNOG" id="arCOG05703">
    <property type="taxonomic scope" value="Archaea"/>
</dbReference>
<organism evidence="1 2">
    <name type="scientific">Pyrobaculum ferrireducens</name>
    <dbReference type="NCBI Taxonomy" id="1104324"/>
    <lineage>
        <taxon>Archaea</taxon>
        <taxon>Thermoproteota</taxon>
        <taxon>Thermoprotei</taxon>
        <taxon>Thermoproteales</taxon>
        <taxon>Thermoproteaceae</taxon>
        <taxon>Pyrobaculum</taxon>
    </lineage>
</organism>
<sequence>MDLQEALAILREKTKSPTFRKAVGARTAEAIETLVKLADCGACLDEAEAARLVANYYVFESRVRRLLDLYDRVTRGALRAVAAEVLGEEFTAHPLDYTTLIRELEAYRQHLFSIAQRITKCQGGL</sequence>
<keyword evidence="2" id="KW-1185">Reference proteome</keyword>
<protein>
    <submittedName>
        <fullName evidence="1">Uncharacterized protein</fullName>
    </submittedName>
</protein>
<reference evidence="1 2" key="1">
    <citation type="journal article" date="2012" name="J. Bacteriol.">
        <title>Complete genome sequence of strain 1860, a crenarchaeon of the genus pyrobaculum able to grow with various electron acceptors.</title>
        <authorList>
            <person name="Mardanov A.V."/>
            <person name="Gumerov V.M."/>
            <person name="Slobodkina G.B."/>
            <person name="Beletsky A.V."/>
            <person name="Bonch-Osmolovskaya E.A."/>
            <person name="Ravin N.V."/>
            <person name="Skryabin K.G."/>
        </authorList>
    </citation>
    <scope>NUCLEOTIDE SEQUENCE [LARGE SCALE GENOMIC DNA]</scope>
    <source>
        <strain evidence="1 2">1860</strain>
    </source>
</reference>
<dbReference type="GeneID" id="11594957"/>
<evidence type="ECO:0000313" key="1">
    <source>
        <dbReference type="EMBL" id="AET32143.1"/>
    </source>
</evidence>
<proteinExistence type="predicted"/>
<dbReference type="HOGENOM" id="CLU_1870855_0_0_2"/>
<gene>
    <name evidence="1" type="ORF">P186_0693</name>
</gene>
<dbReference type="OrthoDB" id="27446at2157"/>
<dbReference type="KEGG" id="pyr:P186_0693"/>
<dbReference type="AlphaFoldDB" id="G7VI51"/>